<feature type="chain" id="PRO_5040928816" evidence="2">
    <location>
        <begin position="20"/>
        <end position="216"/>
    </location>
</feature>
<evidence type="ECO:0000313" key="4">
    <source>
        <dbReference type="Proteomes" id="UP001145021"/>
    </source>
</evidence>
<proteinExistence type="predicted"/>
<protein>
    <submittedName>
        <fullName evidence="3">Uncharacterized protein</fullName>
    </submittedName>
</protein>
<sequence length="216" mass="21331">MKFAFTAALVVSAAAVAQAANENALAQISQHWDAIVSVINGDLPTLKGLNPDIYAQATSVIGGTSLDASYNEQLVQQVATGISPAIMNPVLERAGVTGVTLDGSPLPTAGVETGSSDAGSSEASQESSTQEDTASASSTPSSSDSQQSSSPLSDASSDASSSGSSDSSDASSSEDESSDKSDSSEEEEEESSKSSGAGKLAAGSIVAAVAVVAALF</sequence>
<dbReference type="EMBL" id="JANBOH010000365">
    <property type="protein sequence ID" value="KAJ1642634.1"/>
    <property type="molecule type" value="Genomic_DNA"/>
</dbReference>
<evidence type="ECO:0000313" key="3">
    <source>
        <dbReference type="EMBL" id="KAJ1642634.1"/>
    </source>
</evidence>
<keyword evidence="4" id="KW-1185">Reference proteome</keyword>
<dbReference type="Proteomes" id="UP001145021">
    <property type="component" value="Unassembled WGS sequence"/>
</dbReference>
<keyword evidence="2" id="KW-0732">Signal</keyword>
<organism evidence="3 4">
    <name type="scientific">Coemansia asiatica</name>
    <dbReference type="NCBI Taxonomy" id="1052880"/>
    <lineage>
        <taxon>Eukaryota</taxon>
        <taxon>Fungi</taxon>
        <taxon>Fungi incertae sedis</taxon>
        <taxon>Zoopagomycota</taxon>
        <taxon>Kickxellomycotina</taxon>
        <taxon>Kickxellomycetes</taxon>
        <taxon>Kickxellales</taxon>
        <taxon>Kickxellaceae</taxon>
        <taxon>Coemansia</taxon>
    </lineage>
</organism>
<evidence type="ECO:0000256" key="1">
    <source>
        <dbReference type="SAM" id="MobiDB-lite"/>
    </source>
</evidence>
<evidence type="ECO:0000256" key="2">
    <source>
        <dbReference type="SAM" id="SignalP"/>
    </source>
</evidence>
<comment type="caution">
    <text evidence="3">The sequence shown here is derived from an EMBL/GenBank/DDBJ whole genome shotgun (WGS) entry which is preliminary data.</text>
</comment>
<reference evidence="3" key="1">
    <citation type="submission" date="2022-07" db="EMBL/GenBank/DDBJ databases">
        <title>Phylogenomic reconstructions and comparative analyses of Kickxellomycotina fungi.</title>
        <authorList>
            <person name="Reynolds N.K."/>
            <person name="Stajich J.E."/>
            <person name="Barry K."/>
            <person name="Grigoriev I.V."/>
            <person name="Crous P."/>
            <person name="Smith M.E."/>
        </authorList>
    </citation>
    <scope>NUCLEOTIDE SEQUENCE</scope>
    <source>
        <strain evidence="3">NBRC 105413</strain>
    </source>
</reference>
<name>A0A9W7XH22_9FUNG</name>
<feature type="signal peptide" evidence="2">
    <location>
        <begin position="1"/>
        <end position="19"/>
    </location>
</feature>
<feature type="compositionally biased region" description="Low complexity" evidence="1">
    <location>
        <begin position="193"/>
        <end position="203"/>
    </location>
</feature>
<feature type="compositionally biased region" description="Low complexity" evidence="1">
    <location>
        <begin position="112"/>
        <end position="171"/>
    </location>
</feature>
<feature type="region of interest" description="Disordered" evidence="1">
    <location>
        <begin position="101"/>
        <end position="203"/>
    </location>
</feature>
<accession>A0A9W7XH22</accession>
<dbReference type="AlphaFoldDB" id="A0A9W7XH22"/>
<gene>
    <name evidence="3" type="ORF">LPJ64_005542</name>
</gene>